<reference evidence="2" key="2">
    <citation type="submission" date="2020-09" db="EMBL/GenBank/DDBJ databases">
        <authorList>
            <person name="Sun Q."/>
            <person name="Ohkuma M."/>
        </authorList>
    </citation>
    <scope>NUCLEOTIDE SEQUENCE</scope>
    <source>
        <strain evidence="2">JCM 13306</strain>
    </source>
</reference>
<organism evidence="2 3">
    <name type="scientific">Xanthomonas boreopolis</name>
    <dbReference type="NCBI Taxonomy" id="86183"/>
    <lineage>
        <taxon>Bacteria</taxon>
        <taxon>Pseudomonadati</taxon>
        <taxon>Pseudomonadota</taxon>
        <taxon>Gammaproteobacteria</taxon>
        <taxon>Lysobacterales</taxon>
        <taxon>Lysobacteraceae</taxon>
        <taxon>Xanthomonas</taxon>
    </lineage>
</organism>
<accession>A0A919KI03</accession>
<sequence length="536" mass="59131">MQSNPMLRGVEALRDAWLEASADPAKRLLVWRLPANAARLLAAFLQMQEHEGDWSVPDYFLRLDTPFDTGFGYSRALKQALLERYLGSQAELRDQGVALGWRGPQPAHADTAAGTVEVWQDFARHHGEHLRLLAVVLEPERASYEEGLQRWIEAALAVLPQQLRLVLVDSREQPRWQPLLDRHGNNAAIVTAPVDMFDLARDTAAQSGGSGPQVMYRQLLTDLMLLIERGRPQQVAERAERALGLAQRHGWHDQQAAVQMMVAGAWLKGGDHAQAIAGYRQARSAAQSAAALGHAAAPQLAMQSWFGEAGCWLAAQQPERAAQAYLSAAQSAAEIPHPMFDIEGRRMAGWCLLQHGQRDAAREHLLEAVRAAKPLSVQDRQATTLPQVLWELLQLQDKARAKKLEQVVPAYLAQATQLHRHADEQAAALGPRPPAAQLDRIENELQAALEQAFHRAGREREQLIQGGDEFFRKVVAVGREFLDPAWNGLPAIQHPLDHEVAAWSEPPAMQPLPDPAPLLQASGQTQNGERSAEAAA</sequence>
<comment type="caution">
    <text evidence="2">The sequence shown here is derived from an EMBL/GenBank/DDBJ whole genome shotgun (WGS) entry which is preliminary data.</text>
</comment>
<evidence type="ECO:0000313" key="2">
    <source>
        <dbReference type="EMBL" id="GHH51381.1"/>
    </source>
</evidence>
<dbReference type="Proteomes" id="UP000623958">
    <property type="component" value="Unassembled WGS sequence"/>
</dbReference>
<name>A0A919KI03_9XANT</name>
<dbReference type="AlphaFoldDB" id="A0A919KI03"/>
<evidence type="ECO:0000313" key="3">
    <source>
        <dbReference type="Proteomes" id="UP000623958"/>
    </source>
</evidence>
<reference evidence="2" key="1">
    <citation type="journal article" date="2014" name="Int. J. Syst. Evol. Microbiol.">
        <title>Complete genome sequence of Corynebacterium casei LMG S-19264T (=DSM 44701T), isolated from a smear-ripened cheese.</title>
        <authorList>
            <consortium name="US DOE Joint Genome Institute (JGI-PGF)"/>
            <person name="Walter F."/>
            <person name="Albersmeier A."/>
            <person name="Kalinowski J."/>
            <person name="Ruckert C."/>
        </authorList>
    </citation>
    <scope>NUCLEOTIDE SEQUENCE</scope>
    <source>
        <strain evidence="2">JCM 13306</strain>
    </source>
</reference>
<dbReference type="Gene3D" id="1.25.40.10">
    <property type="entry name" value="Tetratricopeptide repeat domain"/>
    <property type="match status" value="1"/>
</dbReference>
<evidence type="ECO:0000256" key="1">
    <source>
        <dbReference type="SAM" id="MobiDB-lite"/>
    </source>
</evidence>
<keyword evidence="3" id="KW-1185">Reference proteome</keyword>
<protein>
    <submittedName>
        <fullName evidence="2">Uncharacterized protein</fullName>
    </submittedName>
</protein>
<proteinExistence type="predicted"/>
<dbReference type="InterPro" id="IPR011990">
    <property type="entry name" value="TPR-like_helical_dom_sf"/>
</dbReference>
<dbReference type="SUPFAM" id="SSF48452">
    <property type="entry name" value="TPR-like"/>
    <property type="match status" value="1"/>
</dbReference>
<gene>
    <name evidence="2" type="ORF">GCM10009090_13570</name>
</gene>
<dbReference type="RefSeq" id="WP_434026087.1">
    <property type="nucleotide sequence ID" value="NZ_BNBA01000008.1"/>
</dbReference>
<dbReference type="EMBL" id="BNBA01000008">
    <property type="protein sequence ID" value="GHH51381.1"/>
    <property type="molecule type" value="Genomic_DNA"/>
</dbReference>
<feature type="region of interest" description="Disordered" evidence="1">
    <location>
        <begin position="503"/>
        <end position="536"/>
    </location>
</feature>